<evidence type="ECO:0000256" key="2">
    <source>
        <dbReference type="ARBA" id="ARBA00009001"/>
    </source>
</evidence>
<dbReference type="GO" id="GO:0060261">
    <property type="term" value="P:positive regulation of transcription initiation by RNA polymerase II"/>
    <property type="evidence" value="ECO:0007669"/>
    <property type="project" value="InterPro"/>
</dbReference>
<dbReference type="GO" id="GO:0003677">
    <property type="term" value="F:DNA binding"/>
    <property type="evidence" value="ECO:0007669"/>
    <property type="project" value="UniProtKB-KW"/>
</dbReference>
<keyword evidence="10" id="KW-1185">Reference proteome</keyword>
<dbReference type="OrthoDB" id="2505440at2759"/>
<feature type="region of interest" description="Disordered" evidence="7">
    <location>
        <begin position="1"/>
        <end position="65"/>
    </location>
</feature>
<keyword evidence="4" id="KW-0238">DNA-binding</keyword>
<dbReference type="EMBL" id="CAJRGZ010000030">
    <property type="protein sequence ID" value="CAG5185944.1"/>
    <property type="molecule type" value="Genomic_DNA"/>
</dbReference>
<dbReference type="InterPro" id="IPR045125">
    <property type="entry name" value="Sub1/Tcp4-like"/>
</dbReference>
<feature type="domain" description="Transcriptional coactivator p15 (PC4) C-terminal" evidence="8">
    <location>
        <begin position="70"/>
        <end position="120"/>
    </location>
</feature>
<evidence type="ECO:0000256" key="3">
    <source>
        <dbReference type="ARBA" id="ARBA00023015"/>
    </source>
</evidence>
<dbReference type="GO" id="GO:0003713">
    <property type="term" value="F:transcription coactivator activity"/>
    <property type="evidence" value="ECO:0007669"/>
    <property type="project" value="InterPro"/>
</dbReference>
<feature type="compositionally biased region" description="Gly residues" evidence="7">
    <location>
        <begin position="1"/>
        <end position="11"/>
    </location>
</feature>
<dbReference type="GO" id="GO:0005634">
    <property type="term" value="C:nucleus"/>
    <property type="evidence" value="ECO:0007669"/>
    <property type="project" value="UniProtKB-SubCell"/>
</dbReference>
<evidence type="ECO:0000256" key="7">
    <source>
        <dbReference type="SAM" id="MobiDB-lite"/>
    </source>
</evidence>
<evidence type="ECO:0000259" key="8">
    <source>
        <dbReference type="Pfam" id="PF02229"/>
    </source>
</evidence>
<proteinExistence type="inferred from homology"/>
<evidence type="ECO:0000313" key="9">
    <source>
        <dbReference type="EMBL" id="CAG5185944.1"/>
    </source>
</evidence>
<dbReference type="SUPFAM" id="SSF54447">
    <property type="entry name" value="ssDNA-binding transcriptional regulator domain"/>
    <property type="match status" value="1"/>
</dbReference>
<evidence type="ECO:0000313" key="10">
    <source>
        <dbReference type="Proteomes" id="UP000676310"/>
    </source>
</evidence>
<organism evidence="9 10">
    <name type="scientific">Alternaria atra</name>
    <dbReference type="NCBI Taxonomy" id="119953"/>
    <lineage>
        <taxon>Eukaryota</taxon>
        <taxon>Fungi</taxon>
        <taxon>Dikarya</taxon>
        <taxon>Ascomycota</taxon>
        <taxon>Pezizomycotina</taxon>
        <taxon>Dothideomycetes</taxon>
        <taxon>Pleosporomycetidae</taxon>
        <taxon>Pleosporales</taxon>
        <taxon>Pleosporineae</taxon>
        <taxon>Pleosporaceae</taxon>
        <taxon>Alternaria</taxon>
        <taxon>Alternaria sect. Ulocladioides</taxon>
    </lineage>
</organism>
<dbReference type="AlphaFoldDB" id="A0A8J2IB96"/>
<dbReference type="PANTHER" id="PTHR13215">
    <property type="entry name" value="RNA POLYMERASE II TRANSCRIPTIONAL COACTIVATOR"/>
    <property type="match status" value="1"/>
</dbReference>
<dbReference type="RefSeq" id="XP_043175023.1">
    <property type="nucleotide sequence ID" value="XM_043319088.1"/>
</dbReference>
<dbReference type="Pfam" id="PF02229">
    <property type="entry name" value="PC4"/>
    <property type="match status" value="1"/>
</dbReference>
<keyword evidence="6" id="KW-0539">Nucleus</keyword>
<comment type="caution">
    <text evidence="9">The sequence shown here is derived from an EMBL/GenBank/DDBJ whole genome shotgun (WGS) entry which is preliminary data.</text>
</comment>
<comment type="subcellular location">
    <subcellularLocation>
        <location evidence="1">Nucleus</location>
    </subcellularLocation>
</comment>
<reference evidence="9" key="1">
    <citation type="submission" date="2021-05" db="EMBL/GenBank/DDBJ databases">
        <authorList>
            <person name="Stam R."/>
        </authorList>
    </citation>
    <scope>NUCLEOTIDE SEQUENCE</scope>
    <source>
        <strain evidence="9">CS162</strain>
    </source>
</reference>
<gene>
    <name evidence="9" type="ORF">ALTATR162_LOCUS11446</name>
</gene>
<dbReference type="InterPro" id="IPR009044">
    <property type="entry name" value="ssDNA-bd_transcriptional_reg"/>
</dbReference>
<accession>A0A8J2IB96</accession>
<feature type="compositionally biased region" description="Basic and acidic residues" evidence="7">
    <location>
        <begin position="142"/>
        <end position="151"/>
    </location>
</feature>
<sequence>MAGFKRGGARGGSTFKKTFTKKRSSPDADDDNAPRASKKTKAGDDNDDESIPVVPELKTDDNGDTYVSLNASGKRRVTVSDFNKSTLVSIREYYVTDAGETKPGKKGISLAIDQYNALLASAPLIESALTKKGIQVVRPDYEADLSAKTEDNKEEVEDKEEEDEAPKKGVDEDEDDEE</sequence>
<dbReference type="GeneID" id="67011719"/>
<evidence type="ECO:0000256" key="5">
    <source>
        <dbReference type="ARBA" id="ARBA00023163"/>
    </source>
</evidence>
<evidence type="ECO:0000256" key="6">
    <source>
        <dbReference type="ARBA" id="ARBA00023242"/>
    </source>
</evidence>
<feature type="region of interest" description="Disordered" evidence="7">
    <location>
        <begin position="142"/>
        <end position="178"/>
    </location>
</feature>
<dbReference type="InterPro" id="IPR003173">
    <property type="entry name" value="PC4_C"/>
</dbReference>
<keyword evidence="5" id="KW-0804">Transcription</keyword>
<feature type="compositionally biased region" description="Acidic residues" evidence="7">
    <location>
        <begin position="152"/>
        <end position="164"/>
    </location>
</feature>
<protein>
    <recommendedName>
        <fullName evidence="8">Transcriptional coactivator p15 (PC4) C-terminal domain-containing protein</fullName>
    </recommendedName>
</protein>
<name>A0A8J2IB96_9PLEO</name>
<evidence type="ECO:0000256" key="4">
    <source>
        <dbReference type="ARBA" id="ARBA00023125"/>
    </source>
</evidence>
<dbReference type="Gene3D" id="2.30.31.10">
    <property type="entry name" value="Transcriptional Coactivator Pc4, Chain A"/>
    <property type="match status" value="1"/>
</dbReference>
<keyword evidence="3" id="KW-0805">Transcription regulation</keyword>
<comment type="similarity">
    <text evidence="2">Belongs to the transcriptional coactivator PC4 family.</text>
</comment>
<dbReference type="Proteomes" id="UP000676310">
    <property type="component" value="Unassembled WGS sequence"/>
</dbReference>
<evidence type="ECO:0000256" key="1">
    <source>
        <dbReference type="ARBA" id="ARBA00004123"/>
    </source>
</evidence>